<dbReference type="EMBL" id="LJQP01000421">
    <property type="protein sequence ID" value="KPX58405.1"/>
    <property type="molecule type" value="Genomic_DNA"/>
</dbReference>
<dbReference type="Pfam" id="PF12553">
    <property type="entry name" value="DUF3742"/>
    <property type="match status" value="1"/>
</dbReference>
<evidence type="ECO:0000256" key="1">
    <source>
        <dbReference type="SAM" id="Phobius"/>
    </source>
</evidence>
<evidence type="ECO:0000313" key="3">
    <source>
        <dbReference type="Proteomes" id="UP000050265"/>
    </source>
</evidence>
<organism evidence="2 3">
    <name type="scientific">Pseudomonas amygdali pv. lachrymans</name>
    <name type="common">Pseudomonas syringae pv. lachrymans</name>
    <dbReference type="NCBI Taxonomy" id="53707"/>
    <lineage>
        <taxon>Bacteria</taxon>
        <taxon>Pseudomonadati</taxon>
        <taxon>Pseudomonadota</taxon>
        <taxon>Gammaproteobacteria</taxon>
        <taxon>Pseudomonadales</taxon>
        <taxon>Pseudomonadaceae</taxon>
        <taxon>Pseudomonas</taxon>
        <taxon>Pseudomonas amygdali</taxon>
    </lineage>
</organism>
<gene>
    <name evidence="2" type="ORF">ALO35_101592</name>
</gene>
<dbReference type="PATRIC" id="fig|53707.9.peg.4663"/>
<comment type="caution">
    <text evidence="2">The sequence shown here is derived from an EMBL/GenBank/DDBJ whole genome shotgun (WGS) entry which is preliminary data.</text>
</comment>
<evidence type="ECO:0000313" key="2">
    <source>
        <dbReference type="EMBL" id="KPX58405.1"/>
    </source>
</evidence>
<keyword evidence="1" id="KW-0472">Membrane</keyword>
<dbReference type="Proteomes" id="UP000050265">
    <property type="component" value="Unassembled WGS sequence"/>
</dbReference>
<sequence>MAMSTVKVQGSAAMRIGQGLGRGVAAVLRLEKALWSSLSRFGVPELIVSPVKWAVRLATIGFIAFFAAWGLLYVVGVIAIVAIAIGLMNTSTQGDALSHSLKEEELPYGMESNVFGQTKGWFDSDSEYK</sequence>
<evidence type="ECO:0008006" key="4">
    <source>
        <dbReference type="Google" id="ProtNLM"/>
    </source>
</evidence>
<keyword evidence="1" id="KW-1133">Transmembrane helix</keyword>
<feature type="transmembrane region" description="Helical" evidence="1">
    <location>
        <begin position="60"/>
        <end position="87"/>
    </location>
</feature>
<dbReference type="AlphaFoldDB" id="A0A0P9UQU8"/>
<protein>
    <recommendedName>
        <fullName evidence="4">DUF3742 domain-containing protein</fullName>
    </recommendedName>
</protein>
<proteinExistence type="predicted"/>
<keyword evidence="1" id="KW-0812">Transmembrane</keyword>
<accession>A0A0P9UQU8</accession>
<name>A0A0P9UQU8_PSEAV</name>
<dbReference type="InterPro" id="IPR022213">
    <property type="entry name" value="DUF3742"/>
</dbReference>
<reference evidence="2 3" key="1">
    <citation type="submission" date="2015-09" db="EMBL/GenBank/DDBJ databases">
        <title>Genome announcement of multiple Pseudomonas syringae strains.</title>
        <authorList>
            <person name="Thakur S."/>
            <person name="Wang P.W."/>
            <person name="Gong Y."/>
            <person name="Weir B.S."/>
            <person name="Guttman D.S."/>
        </authorList>
    </citation>
    <scope>NUCLEOTIDE SEQUENCE [LARGE SCALE GENOMIC DNA]</scope>
    <source>
        <strain evidence="2 3">ICMP3507</strain>
    </source>
</reference>